<dbReference type="Pfam" id="PF13354">
    <property type="entry name" value="Beta-lactamase2"/>
    <property type="match status" value="1"/>
</dbReference>
<evidence type="ECO:0000256" key="4">
    <source>
        <dbReference type="ARBA" id="ARBA00022801"/>
    </source>
</evidence>
<name>A0A850PCB1_9PROT</name>
<dbReference type="PANTHER" id="PTHR35333:SF3">
    <property type="entry name" value="BETA-LACTAMASE-TYPE TRANSPEPTIDASE FOLD CONTAINING PROTEIN"/>
    <property type="match status" value="1"/>
</dbReference>
<comment type="caution">
    <text evidence="9">The sequence shown here is derived from an EMBL/GenBank/DDBJ whole genome shotgun (WGS) entry which is preliminary data.</text>
</comment>
<comment type="similarity">
    <text evidence="2 6">Belongs to the class-A beta-lactamase family.</text>
</comment>
<keyword evidence="5 6" id="KW-0046">Antibiotic resistance</keyword>
<dbReference type="GO" id="GO:0030655">
    <property type="term" value="P:beta-lactam antibiotic catabolic process"/>
    <property type="evidence" value="ECO:0007669"/>
    <property type="project" value="InterPro"/>
</dbReference>
<gene>
    <name evidence="9" type="primary">bla</name>
    <name evidence="9" type="ORF">HUK82_06220</name>
</gene>
<feature type="domain" description="Beta-lactamase class A catalytic" evidence="8">
    <location>
        <begin position="41"/>
        <end position="260"/>
    </location>
</feature>
<evidence type="ECO:0000313" key="10">
    <source>
        <dbReference type="Proteomes" id="UP000585665"/>
    </source>
</evidence>
<feature type="signal peptide" evidence="7">
    <location>
        <begin position="1"/>
        <end position="21"/>
    </location>
</feature>
<dbReference type="NCBIfam" id="NF033103">
    <property type="entry name" value="bla_class_A"/>
    <property type="match status" value="1"/>
</dbReference>
<evidence type="ECO:0000313" key="9">
    <source>
        <dbReference type="EMBL" id="NVN40160.1"/>
    </source>
</evidence>
<dbReference type="InterPro" id="IPR045155">
    <property type="entry name" value="Beta-lactam_cat"/>
</dbReference>
<protein>
    <recommendedName>
        <fullName evidence="3 6">Beta-lactamase</fullName>
        <ecNumber evidence="3 6">3.5.2.6</ecNumber>
    </recommendedName>
</protein>
<dbReference type="GO" id="GO:0008800">
    <property type="term" value="F:beta-lactamase activity"/>
    <property type="evidence" value="ECO:0007669"/>
    <property type="project" value="UniProtKB-UniRule"/>
</dbReference>
<dbReference type="PROSITE" id="PS00146">
    <property type="entry name" value="BETA_LACTAMASE_A"/>
    <property type="match status" value="1"/>
</dbReference>
<keyword evidence="10" id="KW-1185">Reference proteome</keyword>
<dbReference type="InterPro" id="IPR006311">
    <property type="entry name" value="TAT_signal"/>
</dbReference>
<dbReference type="Proteomes" id="UP000585665">
    <property type="component" value="Unassembled WGS sequence"/>
</dbReference>
<dbReference type="PROSITE" id="PS51318">
    <property type="entry name" value="TAT"/>
    <property type="match status" value="1"/>
</dbReference>
<dbReference type="InterPro" id="IPR000871">
    <property type="entry name" value="Beta-lactam_class-A"/>
</dbReference>
<dbReference type="Gene3D" id="3.40.710.10">
    <property type="entry name" value="DD-peptidase/beta-lactamase superfamily"/>
    <property type="match status" value="1"/>
</dbReference>
<dbReference type="PRINTS" id="PR00118">
    <property type="entry name" value="BLACTAMASEA"/>
</dbReference>
<comment type="catalytic activity">
    <reaction evidence="1 6">
        <text>a beta-lactam + H2O = a substituted beta-amino acid</text>
        <dbReference type="Rhea" id="RHEA:20401"/>
        <dbReference type="ChEBI" id="CHEBI:15377"/>
        <dbReference type="ChEBI" id="CHEBI:35627"/>
        <dbReference type="ChEBI" id="CHEBI:140347"/>
        <dbReference type="EC" id="3.5.2.6"/>
    </reaction>
</comment>
<evidence type="ECO:0000256" key="1">
    <source>
        <dbReference type="ARBA" id="ARBA00001526"/>
    </source>
</evidence>
<evidence type="ECO:0000256" key="2">
    <source>
        <dbReference type="ARBA" id="ARBA00009009"/>
    </source>
</evidence>
<evidence type="ECO:0000256" key="3">
    <source>
        <dbReference type="ARBA" id="ARBA00012865"/>
    </source>
</evidence>
<keyword evidence="7" id="KW-0732">Signal</keyword>
<accession>A0A850PCB1</accession>
<evidence type="ECO:0000256" key="6">
    <source>
        <dbReference type="RuleBase" id="RU361140"/>
    </source>
</evidence>
<sequence>MLDRRTFAAGSVALAAGPAFGASAPFAALVSYERASGGRIGVYARNMGTGRTLSWRSGERFVLCSTFKASLVALVLRRVDQHQDDLAANVPLTSEDVPDWHAPVARENLSRGFMTVREMCDAAVRFSDNSCANLLLRRVGGPPAVTALWRSVGDIESRLDDGEPDVNRTPPGGVGNTTTPSAMAHSFGALVLGDTLIDSSKRLLTGWLLANTTGTNRLRGGLPSSWRVADKTGNNARDVAADVAIAWPPGGAPVIIAAYTRGGAPTAALFETVFRAVGQEVGATLG</sequence>
<dbReference type="InterPro" id="IPR023650">
    <property type="entry name" value="Beta-lactam_class-A_AS"/>
</dbReference>
<organism evidence="9 10">
    <name type="scientific">Ameyamaea chiangmaiensis</name>
    <dbReference type="NCBI Taxonomy" id="442969"/>
    <lineage>
        <taxon>Bacteria</taxon>
        <taxon>Pseudomonadati</taxon>
        <taxon>Pseudomonadota</taxon>
        <taxon>Alphaproteobacteria</taxon>
        <taxon>Acetobacterales</taxon>
        <taxon>Acetobacteraceae</taxon>
        <taxon>Ameyamaea</taxon>
    </lineage>
</organism>
<keyword evidence="4 6" id="KW-0378">Hydrolase</keyword>
<dbReference type="RefSeq" id="WP_176613130.1">
    <property type="nucleotide sequence ID" value="NZ_JABXXR010000029.1"/>
</dbReference>
<dbReference type="AlphaFoldDB" id="A0A850PCB1"/>
<dbReference type="GO" id="GO:0046677">
    <property type="term" value="P:response to antibiotic"/>
    <property type="evidence" value="ECO:0007669"/>
    <property type="project" value="UniProtKB-UniRule"/>
</dbReference>
<dbReference type="EMBL" id="JABXXR010000029">
    <property type="protein sequence ID" value="NVN40160.1"/>
    <property type="molecule type" value="Genomic_DNA"/>
</dbReference>
<evidence type="ECO:0000256" key="5">
    <source>
        <dbReference type="ARBA" id="ARBA00023251"/>
    </source>
</evidence>
<dbReference type="PANTHER" id="PTHR35333">
    <property type="entry name" value="BETA-LACTAMASE"/>
    <property type="match status" value="1"/>
</dbReference>
<dbReference type="SUPFAM" id="SSF56601">
    <property type="entry name" value="beta-lactamase/transpeptidase-like"/>
    <property type="match status" value="1"/>
</dbReference>
<evidence type="ECO:0000256" key="7">
    <source>
        <dbReference type="SAM" id="SignalP"/>
    </source>
</evidence>
<reference evidence="9 10" key="1">
    <citation type="submission" date="2020-06" db="EMBL/GenBank/DDBJ databases">
        <title>Description of novel acetic acid bacteria.</title>
        <authorList>
            <person name="Sombolestani A."/>
        </authorList>
    </citation>
    <scope>NUCLEOTIDE SEQUENCE [LARGE SCALE GENOMIC DNA]</scope>
    <source>
        <strain evidence="9 10">LMG 27010</strain>
    </source>
</reference>
<dbReference type="EC" id="3.5.2.6" evidence="3 6"/>
<dbReference type="InterPro" id="IPR012338">
    <property type="entry name" value="Beta-lactam/transpept-like"/>
</dbReference>
<evidence type="ECO:0000259" key="8">
    <source>
        <dbReference type="Pfam" id="PF13354"/>
    </source>
</evidence>
<feature type="chain" id="PRO_5032999369" description="Beta-lactamase" evidence="7">
    <location>
        <begin position="22"/>
        <end position="286"/>
    </location>
</feature>
<proteinExistence type="inferred from homology"/>